<evidence type="ECO:0000313" key="3">
    <source>
        <dbReference type="Proteomes" id="UP001243420"/>
    </source>
</evidence>
<accession>A0ABY8L8Q5</accession>
<dbReference type="EMBL" id="CP122537">
    <property type="protein sequence ID" value="WGH77742.1"/>
    <property type="molecule type" value="Genomic_DNA"/>
</dbReference>
<gene>
    <name evidence="2" type="ORF">P8627_11950</name>
</gene>
<keyword evidence="1" id="KW-0812">Transmembrane</keyword>
<evidence type="ECO:0000256" key="1">
    <source>
        <dbReference type="SAM" id="Phobius"/>
    </source>
</evidence>
<name>A0ABY8L8Q5_9RHOB</name>
<dbReference type="Proteomes" id="UP001243420">
    <property type="component" value="Chromosome"/>
</dbReference>
<feature type="transmembrane region" description="Helical" evidence="1">
    <location>
        <begin position="34"/>
        <end position="58"/>
    </location>
</feature>
<keyword evidence="1" id="KW-0472">Membrane</keyword>
<protein>
    <submittedName>
        <fullName evidence="2">Uncharacterized protein</fullName>
    </submittedName>
</protein>
<reference evidence="2 3" key="1">
    <citation type="submission" date="2023-04" db="EMBL/GenBank/DDBJ databases">
        <title>Jannaschia ovalis sp. nov., a marine bacterium isolated from sea tidal flat.</title>
        <authorList>
            <person name="Kwon D.Y."/>
            <person name="Kim J.-J."/>
        </authorList>
    </citation>
    <scope>NUCLEOTIDE SEQUENCE [LARGE SCALE GENOMIC DNA]</scope>
    <source>
        <strain evidence="2 3">GRR-S6-38</strain>
    </source>
</reference>
<dbReference type="RefSeq" id="WP_279964342.1">
    <property type="nucleotide sequence ID" value="NZ_CP122537.1"/>
</dbReference>
<organism evidence="2 3">
    <name type="scientific">Jannaschia ovalis</name>
    <dbReference type="NCBI Taxonomy" id="3038773"/>
    <lineage>
        <taxon>Bacteria</taxon>
        <taxon>Pseudomonadati</taxon>
        <taxon>Pseudomonadota</taxon>
        <taxon>Alphaproteobacteria</taxon>
        <taxon>Rhodobacterales</taxon>
        <taxon>Roseobacteraceae</taxon>
        <taxon>Jannaschia</taxon>
    </lineage>
</organism>
<feature type="transmembrane region" description="Helical" evidence="1">
    <location>
        <begin position="70"/>
        <end position="92"/>
    </location>
</feature>
<keyword evidence="1" id="KW-1133">Transmembrane helix</keyword>
<sequence length="103" mass="10940">MLVTVILPLVLLGGLGWAVPWAVSRVLPEGAGWLVANGAISAVVLLVLAGGLFALAYGPARAAVWAEAPWYFALLAARSALVWAPVMVLSLANRPRHWTRATW</sequence>
<proteinExistence type="predicted"/>
<evidence type="ECO:0000313" key="2">
    <source>
        <dbReference type="EMBL" id="WGH77742.1"/>
    </source>
</evidence>
<keyword evidence="3" id="KW-1185">Reference proteome</keyword>